<gene>
    <name evidence="7" type="primary">yheS_2</name>
    <name evidence="7" type="ORF">SPSYN_02053</name>
</gene>
<dbReference type="GO" id="GO:0003677">
    <property type="term" value="F:DNA binding"/>
    <property type="evidence" value="ECO:0007669"/>
    <property type="project" value="InterPro"/>
</dbReference>
<comment type="caution">
    <text evidence="7">The sequence shown here is derived from an EMBL/GenBank/DDBJ whole genome shotgun (WGS) entry which is preliminary data.</text>
</comment>
<dbReference type="InterPro" id="IPR037118">
    <property type="entry name" value="Val-tRNA_synth_C_sf"/>
</dbReference>
<dbReference type="SMART" id="SM00382">
    <property type="entry name" value="AAA"/>
    <property type="match status" value="2"/>
</dbReference>
<organism evidence="7 8">
    <name type="scientific">Sporotomaculum syntrophicum</name>
    <dbReference type="NCBI Taxonomy" id="182264"/>
    <lineage>
        <taxon>Bacteria</taxon>
        <taxon>Bacillati</taxon>
        <taxon>Bacillota</taxon>
        <taxon>Clostridia</taxon>
        <taxon>Eubacteriales</taxon>
        <taxon>Desulfallaceae</taxon>
        <taxon>Sporotomaculum</taxon>
    </lineage>
</organism>
<dbReference type="PROSITE" id="PS50893">
    <property type="entry name" value="ABC_TRANSPORTER_2"/>
    <property type="match status" value="2"/>
</dbReference>
<dbReference type="GO" id="GO:0016887">
    <property type="term" value="F:ATP hydrolysis activity"/>
    <property type="evidence" value="ECO:0007669"/>
    <property type="project" value="InterPro"/>
</dbReference>
<evidence type="ECO:0000256" key="1">
    <source>
        <dbReference type="ARBA" id="ARBA00022737"/>
    </source>
</evidence>
<dbReference type="GO" id="GO:0005524">
    <property type="term" value="F:ATP binding"/>
    <property type="evidence" value="ECO:0007669"/>
    <property type="project" value="UniProtKB-KW"/>
</dbReference>
<dbReference type="InterPro" id="IPR051309">
    <property type="entry name" value="ABCF_ATPase"/>
</dbReference>
<dbReference type="RefSeq" id="WP_161822374.1">
    <property type="nucleotide sequence ID" value="NZ_LSRS01000004.1"/>
</dbReference>
<dbReference type="InterPro" id="IPR032524">
    <property type="entry name" value="ABC_tran_C"/>
</dbReference>
<dbReference type="FunFam" id="3.40.50.300:FF:000011">
    <property type="entry name" value="Putative ABC transporter ATP-binding component"/>
    <property type="match status" value="1"/>
</dbReference>
<accession>A0A9D3AYL2</accession>
<dbReference type="FunFam" id="3.40.50.300:FF:000309">
    <property type="entry name" value="ABC transporter ATP-binding protein"/>
    <property type="match status" value="1"/>
</dbReference>
<keyword evidence="2" id="KW-0547">Nucleotide-binding</keyword>
<dbReference type="InterPro" id="IPR017871">
    <property type="entry name" value="ABC_transporter-like_CS"/>
</dbReference>
<evidence type="ECO:0000256" key="4">
    <source>
        <dbReference type="SAM" id="Coils"/>
    </source>
</evidence>
<dbReference type="InterPro" id="IPR027417">
    <property type="entry name" value="P-loop_NTPase"/>
</dbReference>
<dbReference type="Gene3D" id="1.10.287.380">
    <property type="entry name" value="Valyl-tRNA synthetase, C-terminal domain"/>
    <property type="match status" value="1"/>
</dbReference>
<keyword evidence="4" id="KW-0175">Coiled coil</keyword>
<keyword evidence="1" id="KW-0677">Repeat</keyword>
<protein>
    <submittedName>
        <fullName evidence="7">ABC transporter ATP-binding protein YheS</fullName>
    </submittedName>
</protein>
<dbReference type="Pfam" id="PF12848">
    <property type="entry name" value="ABC_tran_Xtn"/>
    <property type="match status" value="1"/>
</dbReference>
<dbReference type="PROSITE" id="PS00211">
    <property type="entry name" value="ABC_TRANSPORTER_1"/>
    <property type="match status" value="2"/>
</dbReference>
<dbReference type="Pfam" id="PF00005">
    <property type="entry name" value="ABC_tran"/>
    <property type="match status" value="2"/>
</dbReference>
<evidence type="ECO:0000256" key="5">
    <source>
        <dbReference type="SAM" id="MobiDB-lite"/>
    </source>
</evidence>
<dbReference type="EMBL" id="LSRS01000004">
    <property type="protein sequence ID" value="KAF1084883.1"/>
    <property type="molecule type" value="Genomic_DNA"/>
</dbReference>
<dbReference type="SUPFAM" id="SSF52540">
    <property type="entry name" value="P-loop containing nucleoside triphosphate hydrolases"/>
    <property type="match status" value="2"/>
</dbReference>
<feature type="region of interest" description="Disordered" evidence="5">
    <location>
        <begin position="541"/>
        <end position="575"/>
    </location>
</feature>
<feature type="coiled-coil region" evidence="4">
    <location>
        <begin position="249"/>
        <end position="279"/>
    </location>
</feature>
<keyword evidence="8" id="KW-1185">Reference proteome</keyword>
<evidence type="ECO:0000313" key="7">
    <source>
        <dbReference type="EMBL" id="KAF1084883.1"/>
    </source>
</evidence>
<evidence type="ECO:0000259" key="6">
    <source>
        <dbReference type="PROSITE" id="PS50893"/>
    </source>
</evidence>
<reference evidence="7" key="1">
    <citation type="submission" date="2016-02" db="EMBL/GenBank/DDBJ databases">
        <title>Draft Genome Sequence of Sporotomaculum syntrophicum Strain FB, a Syntrophic Benzoate Degrader.</title>
        <authorList>
            <person name="Nobu M.K."/>
            <person name="Narihiro T."/>
            <person name="Qiu Y.-L."/>
            <person name="Ohashi A."/>
            <person name="Liu W.-T."/>
            <person name="Yuji S."/>
        </authorList>
    </citation>
    <scope>NUCLEOTIDE SEQUENCE</scope>
    <source>
        <strain evidence="7">FB</strain>
    </source>
</reference>
<evidence type="ECO:0000256" key="3">
    <source>
        <dbReference type="ARBA" id="ARBA00022840"/>
    </source>
</evidence>
<sequence>MIVLQASHIYKAYGEAQLLNDVTLTVREGEKIGLVGRNGTGKTTLLKILTGELSPDGGDIIRPKTVTLGYLAQQGVLQSEHTVWEEMLAVFDQHIAMEKKLSNLENVMSKSENTANPESLIKITDEYTHLREVFTQNGGYGYQAAIRSVLHGLQFGEEHYHFPVDKLSGGEKTRLALAKLLLTKPTVLLLDEPTNYLDMDTMTWLEKYLQTYPGAVLTVSHDRYFLDTVVGTIYELEFSRLTRYSGNYSRYLSLKKEELERQAKQYRKQQDEIARLQDFVQRNIARASTTGRAKSKQKLLEKIKPLEKPATDNKRINLSLNSTQSSGKEVLWAKELSVGYKDALIARNISLAIARGERVAIIGPNGIGKTTLLKTLAGLLPPLAGSINQGYHVNTGYYEQEQKHLIGNKQVIDELWDEYPELDEQTVRSILGSFLFSGEDVLKNVGELSGGEKARLALAKLMCLRANFLLLDEPTSHLDILGNEALEVALLQYPGTLLFISHDRYFINKIAGRVLELTPDGIKSYLGNFDDYQNKKMAEPKTLQQDNQHTPASDNKKEFLQRKEKQRKERKKQRRAEELEALITAAEESIGHLENQLYLPEVYNDHETYRQTSSELEKLRAELEAYMEEWVELTG</sequence>
<feature type="domain" description="ABC transporter" evidence="6">
    <location>
        <begin position="331"/>
        <end position="545"/>
    </location>
</feature>
<dbReference type="InterPro" id="IPR032781">
    <property type="entry name" value="ABC_tran_Xtn"/>
</dbReference>
<dbReference type="Gene3D" id="3.40.50.300">
    <property type="entry name" value="P-loop containing nucleotide triphosphate hydrolases"/>
    <property type="match status" value="2"/>
</dbReference>
<dbReference type="OrthoDB" id="1624247at2"/>
<evidence type="ECO:0000256" key="2">
    <source>
        <dbReference type="ARBA" id="ARBA00022741"/>
    </source>
</evidence>
<proteinExistence type="predicted"/>
<dbReference type="PANTHER" id="PTHR42855:SF2">
    <property type="entry name" value="DRUG RESISTANCE ABC TRANSPORTER,ATP-BINDING PROTEIN"/>
    <property type="match status" value="1"/>
</dbReference>
<name>A0A9D3AYL2_9FIRM</name>
<keyword evidence="3 7" id="KW-0067">ATP-binding</keyword>
<dbReference type="CDD" id="cd03221">
    <property type="entry name" value="ABCF_EF-3"/>
    <property type="match status" value="2"/>
</dbReference>
<evidence type="ECO:0000313" key="8">
    <source>
        <dbReference type="Proteomes" id="UP000798488"/>
    </source>
</evidence>
<dbReference type="PANTHER" id="PTHR42855">
    <property type="entry name" value="ABC TRANSPORTER ATP-BINDING SUBUNIT"/>
    <property type="match status" value="1"/>
</dbReference>
<dbReference type="InterPro" id="IPR003593">
    <property type="entry name" value="AAA+_ATPase"/>
</dbReference>
<feature type="domain" description="ABC transporter" evidence="6">
    <location>
        <begin position="4"/>
        <end position="263"/>
    </location>
</feature>
<dbReference type="Proteomes" id="UP000798488">
    <property type="component" value="Unassembled WGS sequence"/>
</dbReference>
<feature type="compositionally biased region" description="Polar residues" evidence="5">
    <location>
        <begin position="542"/>
        <end position="553"/>
    </location>
</feature>
<feature type="compositionally biased region" description="Basic and acidic residues" evidence="5">
    <location>
        <begin position="554"/>
        <end position="567"/>
    </location>
</feature>
<dbReference type="InterPro" id="IPR003439">
    <property type="entry name" value="ABC_transporter-like_ATP-bd"/>
</dbReference>
<dbReference type="Pfam" id="PF16326">
    <property type="entry name" value="ABC_tran_CTD"/>
    <property type="match status" value="1"/>
</dbReference>
<dbReference type="AlphaFoldDB" id="A0A9D3AYL2"/>